<name>W1PBM0_AMBTC</name>
<evidence type="ECO:0000313" key="7">
    <source>
        <dbReference type="Proteomes" id="UP000017836"/>
    </source>
</evidence>
<proteinExistence type="predicted"/>
<dbReference type="eggNOG" id="KOG0048">
    <property type="taxonomic scope" value="Eukaryota"/>
</dbReference>
<dbReference type="SUPFAM" id="SSF46689">
    <property type="entry name" value="Homeodomain-like"/>
    <property type="match status" value="1"/>
</dbReference>
<evidence type="ECO:0000256" key="1">
    <source>
        <dbReference type="ARBA" id="ARBA00004123"/>
    </source>
</evidence>
<dbReference type="Proteomes" id="UP000017836">
    <property type="component" value="Unassembled WGS sequence"/>
</dbReference>
<dbReference type="Gramene" id="ERN04430">
    <property type="protein sequence ID" value="ERN04430"/>
    <property type="gene ID" value="AMTR_s00133p00075670"/>
</dbReference>
<keyword evidence="7" id="KW-1185">Reference proteome</keyword>
<protein>
    <recommendedName>
        <fullName evidence="5">HTH myb-type domain-containing protein</fullName>
    </recommendedName>
</protein>
<dbReference type="GO" id="GO:0005634">
    <property type="term" value="C:nucleus"/>
    <property type="evidence" value="ECO:0007669"/>
    <property type="project" value="UniProtKB-SubCell"/>
</dbReference>
<feature type="domain" description="HTH myb-type" evidence="5">
    <location>
        <begin position="1"/>
        <end position="35"/>
    </location>
</feature>
<reference evidence="7" key="1">
    <citation type="journal article" date="2013" name="Science">
        <title>The Amborella genome and the evolution of flowering plants.</title>
        <authorList>
            <consortium name="Amborella Genome Project"/>
        </authorList>
    </citation>
    <scope>NUCLEOTIDE SEQUENCE [LARGE SCALE GENOMIC DNA]</scope>
</reference>
<dbReference type="HOGENOM" id="CLU_2592983_0_0_1"/>
<dbReference type="GO" id="GO:0003677">
    <property type="term" value="F:DNA binding"/>
    <property type="evidence" value="ECO:0007669"/>
    <property type="project" value="UniProtKB-KW"/>
</dbReference>
<organism evidence="6 7">
    <name type="scientific">Amborella trichopoda</name>
    <dbReference type="NCBI Taxonomy" id="13333"/>
    <lineage>
        <taxon>Eukaryota</taxon>
        <taxon>Viridiplantae</taxon>
        <taxon>Streptophyta</taxon>
        <taxon>Embryophyta</taxon>
        <taxon>Tracheophyta</taxon>
        <taxon>Spermatophyta</taxon>
        <taxon>Magnoliopsida</taxon>
        <taxon>Amborellales</taxon>
        <taxon>Amborellaceae</taxon>
        <taxon>Amborella</taxon>
    </lineage>
</organism>
<evidence type="ECO:0000256" key="2">
    <source>
        <dbReference type="ARBA" id="ARBA00022737"/>
    </source>
</evidence>
<gene>
    <name evidence="6" type="ORF">AMTR_s00133p00075670</name>
</gene>
<dbReference type="AlphaFoldDB" id="W1PBM0"/>
<keyword evidence="3" id="KW-0238">DNA-binding</keyword>
<dbReference type="InterPro" id="IPR009057">
    <property type="entry name" value="Homeodomain-like_sf"/>
</dbReference>
<dbReference type="Gene3D" id="1.10.10.60">
    <property type="entry name" value="Homeodomain-like"/>
    <property type="match status" value="1"/>
</dbReference>
<evidence type="ECO:0000256" key="3">
    <source>
        <dbReference type="ARBA" id="ARBA00023125"/>
    </source>
</evidence>
<dbReference type="InterPro" id="IPR001005">
    <property type="entry name" value="SANT/Myb"/>
</dbReference>
<dbReference type="PANTHER" id="PTHR47994">
    <property type="entry name" value="F14D16.11-RELATED"/>
    <property type="match status" value="1"/>
</dbReference>
<evidence type="ECO:0000259" key="5">
    <source>
        <dbReference type="PROSITE" id="PS51294"/>
    </source>
</evidence>
<dbReference type="InterPro" id="IPR015495">
    <property type="entry name" value="Myb_TF_plants"/>
</dbReference>
<dbReference type="EMBL" id="KI394265">
    <property type="protein sequence ID" value="ERN04430.1"/>
    <property type="molecule type" value="Genomic_DNA"/>
</dbReference>
<dbReference type="InterPro" id="IPR017930">
    <property type="entry name" value="Myb_dom"/>
</dbReference>
<dbReference type="PROSITE" id="PS51294">
    <property type="entry name" value="HTH_MYB"/>
    <property type="match status" value="1"/>
</dbReference>
<accession>W1PBM0</accession>
<keyword evidence="2" id="KW-0677">Repeat</keyword>
<dbReference type="Pfam" id="PF00249">
    <property type="entry name" value="Myb_DNA-binding"/>
    <property type="match status" value="1"/>
</dbReference>
<comment type="subcellular location">
    <subcellularLocation>
        <location evidence="1">Nucleus</location>
    </subcellularLocation>
</comment>
<sequence>MEENQAWRWSSIAAQLPGLTDNDIKNYWNTKLWKMGIYPVTHKPITQILADYGNMGLANPLKYHGRHHHRYRHTSLNPEI</sequence>
<dbReference type="CDD" id="cd00167">
    <property type="entry name" value="SANT"/>
    <property type="match status" value="1"/>
</dbReference>
<keyword evidence="4" id="KW-0539">Nucleus</keyword>
<dbReference type="PANTHER" id="PTHR47994:SF5">
    <property type="entry name" value="F14D16.11-RELATED"/>
    <property type="match status" value="1"/>
</dbReference>
<evidence type="ECO:0000313" key="6">
    <source>
        <dbReference type="EMBL" id="ERN04430.1"/>
    </source>
</evidence>
<evidence type="ECO:0000256" key="4">
    <source>
        <dbReference type="ARBA" id="ARBA00023242"/>
    </source>
</evidence>